<evidence type="ECO:0000256" key="7">
    <source>
        <dbReference type="ARBA" id="ARBA00022989"/>
    </source>
</evidence>
<evidence type="ECO:0000256" key="11">
    <source>
        <dbReference type="NCBIfam" id="TIGR02228"/>
    </source>
</evidence>
<dbReference type="EC" id="3.4.21.89" evidence="11"/>
<dbReference type="PANTHER" id="PTHR10806">
    <property type="entry name" value="SIGNAL PEPTIDASE COMPLEX CATALYTIC SUBUNIT SEC11"/>
    <property type="match status" value="1"/>
</dbReference>
<dbReference type="GO" id="GO:0009003">
    <property type="term" value="F:signal peptidase activity"/>
    <property type="evidence" value="ECO:0007669"/>
    <property type="project" value="UniProtKB-EC"/>
</dbReference>
<evidence type="ECO:0000313" key="15">
    <source>
        <dbReference type="Proteomes" id="UP000186015"/>
    </source>
</evidence>
<gene>
    <name evidence="14" type="ORF">SAMN05216469_10420</name>
</gene>
<feature type="transmembrane region" description="Helical" evidence="13">
    <location>
        <begin position="152"/>
        <end position="173"/>
    </location>
</feature>
<keyword evidence="5" id="KW-0256">Endoplasmic reticulum</keyword>
<protein>
    <recommendedName>
        <fullName evidence="9 11">Signal peptidase I</fullName>
        <ecNumber evidence="11">3.4.21.89</ecNumber>
    </recommendedName>
</protein>
<proteinExistence type="predicted"/>
<dbReference type="OrthoDB" id="385000at2"/>
<dbReference type="InterPro" id="IPR036286">
    <property type="entry name" value="LexA/Signal_pep-like_sf"/>
</dbReference>
<dbReference type="GO" id="GO:0016020">
    <property type="term" value="C:membrane"/>
    <property type="evidence" value="ECO:0007669"/>
    <property type="project" value="UniProtKB-UniRule"/>
</dbReference>
<evidence type="ECO:0000256" key="5">
    <source>
        <dbReference type="ARBA" id="ARBA00022824"/>
    </source>
</evidence>
<dbReference type="PRINTS" id="PR00728">
    <property type="entry name" value="SIGNALPTASE"/>
</dbReference>
<keyword evidence="4" id="KW-0378">Hydrolase</keyword>
<dbReference type="AlphaFoldDB" id="A0A1H7INP1"/>
<evidence type="ECO:0000256" key="4">
    <source>
        <dbReference type="ARBA" id="ARBA00022801"/>
    </source>
</evidence>
<name>A0A1H7INP1_RUMAL</name>
<evidence type="ECO:0000313" key="14">
    <source>
        <dbReference type="EMBL" id="SEK64056.1"/>
    </source>
</evidence>
<feature type="region of interest" description="Disordered" evidence="12">
    <location>
        <begin position="205"/>
        <end position="229"/>
    </location>
</feature>
<dbReference type="CDD" id="cd06530">
    <property type="entry name" value="S26_SPase_I"/>
    <property type="match status" value="1"/>
</dbReference>
<dbReference type="Proteomes" id="UP000186015">
    <property type="component" value="Unassembled WGS sequence"/>
</dbReference>
<keyword evidence="2" id="KW-0645">Protease</keyword>
<dbReference type="PROSITE" id="PS00501">
    <property type="entry name" value="SPASE_I_1"/>
    <property type="match status" value="1"/>
</dbReference>
<evidence type="ECO:0000256" key="10">
    <source>
        <dbReference type="ARBA" id="ARBA00045533"/>
    </source>
</evidence>
<dbReference type="GO" id="GO:0004252">
    <property type="term" value="F:serine-type endopeptidase activity"/>
    <property type="evidence" value="ECO:0007669"/>
    <property type="project" value="UniProtKB-UniRule"/>
</dbReference>
<keyword evidence="7 13" id="KW-1133">Transmembrane helix</keyword>
<dbReference type="PANTHER" id="PTHR10806:SF6">
    <property type="entry name" value="SIGNAL PEPTIDASE COMPLEX CATALYTIC SUBUNIT SEC11"/>
    <property type="match status" value="1"/>
</dbReference>
<feature type="transmembrane region" description="Helical" evidence="13">
    <location>
        <begin position="7"/>
        <end position="28"/>
    </location>
</feature>
<dbReference type="RefSeq" id="WP_074831171.1">
    <property type="nucleotide sequence ID" value="NZ_FOAT01000004.1"/>
</dbReference>
<keyword evidence="3 13" id="KW-0812">Transmembrane</keyword>
<dbReference type="InterPro" id="IPR019533">
    <property type="entry name" value="Peptidase_S26"/>
</dbReference>
<evidence type="ECO:0000256" key="2">
    <source>
        <dbReference type="ARBA" id="ARBA00022670"/>
    </source>
</evidence>
<evidence type="ECO:0000256" key="9">
    <source>
        <dbReference type="ARBA" id="ARBA00033305"/>
    </source>
</evidence>
<evidence type="ECO:0000256" key="6">
    <source>
        <dbReference type="ARBA" id="ARBA00022968"/>
    </source>
</evidence>
<keyword evidence="6" id="KW-0735">Signal-anchor</keyword>
<evidence type="ECO:0000256" key="1">
    <source>
        <dbReference type="ARBA" id="ARBA00004648"/>
    </source>
</evidence>
<evidence type="ECO:0000256" key="12">
    <source>
        <dbReference type="SAM" id="MobiDB-lite"/>
    </source>
</evidence>
<evidence type="ECO:0000256" key="13">
    <source>
        <dbReference type="SAM" id="Phobius"/>
    </source>
</evidence>
<keyword evidence="8 13" id="KW-0472">Membrane</keyword>
<dbReference type="EMBL" id="FOAT01000004">
    <property type="protein sequence ID" value="SEK64056.1"/>
    <property type="molecule type" value="Genomic_DNA"/>
</dbReference>
<reference evidence="14 15" key="1">
    <citation type="submission" date="2016-10" db="EMBL/GenBank/DDBJ databases">
        <authorList>
            <person name="de Groot N.N."/>
        </authorList>
    </citation>
    <scope>NUCLEOTIDE SEQUENCE [LARGE SCALE GENOMIC DNA]</scope>
    <source>
        <strain evidence="14 15">KH2T6</strain>
    </source>
</reference>
<comment type="function">
    <text evidence="10">Catalytic component of the signal peptidase complex (SPC) which catalyzes the cleavage of N-terminal signal sequences from nascent proteins as they are translocated into the lumen of the endoplasmic reticulum. Specifically cleaves N-terminal signal peptides that contain a hydrophobic alpha-helix (h-region) shorter than 18-20 amino acids.</text>
</comment>
<organism evidence="14 15">
    <name type="scientific">Ruminococcus albus</name>
    <dbReference type="NCBI Taxonomy" id="1264"/>
    <lineage>
        <taxon>Bacteria</taxon>
        <taxon>Bacillati</taxon>
        <taxon>Bacillota</taxon>
        <taxon>Clostridia</taxon>
        <taxon>Eubacteriales</taxon>
        <taxon>Oscillospiraceae</taxon>
        <taxon>Ruminococcus</taxon>
    </lineage>
</organism>
<dbReference type="InterPro" id="IPR001733">
    <property type="entry name" value="Peptidase_S26B"/>
</dbReference>
<evidence type="ECO:0000256" key="8">
    <source>
        <dbReference type="ARBA" id="ARBA00023136"/>
    </source>
</evidence>
<dbReference type="NCBIfam" id="TIGR02228">
    <property type="entry name" value="sigpep_I_arch"/>
    <property type="match status" value="1"/>
</dbReference>
<dbReference type="InterPro" id="IPR019756">
    <property type="entry name" value="Pept_S26A_signal_pept_1_Ser-AS"/>
</dbReference>
<comment type="subcellular location">
    <subcellularLocation>
        <location evidence="1">Endoplasmic reticulum membrane</location>
        <topology evidence="1">Single-pass type II membrane protein</topology>
    </subcellularLocation>
</comment>
<sequence length="229" mass="25827">MKKVLKITANVLVWIILILALLVTIMVFSSGRNNGVANLLGYIPMTVESDSMKPTFQKDDLIICKEVDDVYSLQKGDVITFWTIIDGQRVKNTHRIVEINELDNTRSFVTRGDNNAQDDTVPASANDVIGKWTDVKLGGFGKVMNFLRTKTGFFICIVIPMAVFFLVELYKFIVTLVELKKPELTDEDEEEIKKRAIEEYLAAQKQEEENKKKAEQSVSGEDKSAAAEK</sequence>
<dbReference type="SUPFAM" id="SSF51306">
    <property type="entry name" value="LexA/Signal peptidase"/>
    <property type="match status" value="1"/>
</dbReference>
<evidence type="ECO:0000256" key="3">
    <source>
        <dbReference type="ARBA" id="ARBA00022692"/>
    </source>
</evidence>
<dbReference type="GO" id="GO:0006465">
    <property type="term" value="P:signal peptide processing"/>
    <property type="evidence" value="ECO:0007669"/>
    <property type="project" value="UniProtKB-UniRule"/>
</dbReference>
<accession>A0A1H7INP1</accession>